<keyword evidence="4" id="KW-0862">Zinc</keyword>
<feature type="domain" description="C2H2-type" evidence="6">
    <location>
        <begin position="264"/>
        <end position="292"/>
    </location>
</feature>
<name>A0AAV5UAT8_9BILA</name>
<protein>
    <recommendedName>
        <fullName evidence="6">C2H2-type domain-containing protein</fullName>
    </recommendedName>
</protein>
<evidence type="ECO:0000256" key="1">
    <source>
        <dbReference type="ARBA" id="ARBA00022723"/>
    </source>
</evidence>
<accession>A0AAV5UAT8</accession>
<evidence type="ECO:0000256" key="2">
    <source>
        <dbReference type="ARBA" id="ARBA00022737"/>
    </source>
</evidence>
<dbReference type="EMBL" id="BTSX01000006">
    <property type="protein sequence ID" value="GMT03553.1"/>
    <property type="molecule type" value="Genomic_DNA"/>
</dbReference>
<dbReference type="AlphaFoldDB" id="A0AAV5UAT8"/>
<comment type="caution">
    <text evidence="7">The sequence shown here is derived from an EMBL/GenBank/DDBJ whole genome shotgun (WGS) entry which is preliminary data.</text>
</comment>
<dbReference type="Proteomes" id="UP001432027">
    <property type="component" value="Unassembled WGS sequence"/>
</dbReference>
<proteinExistence type="predicted"/>
<keyword evidence="3 5" id="KW-0863">Zinc-finger</keyword>
<evidence type="ECO:0000256" key="3">
    <source>
        <dbReference type="ARBA" id="ARBA00022771"/>
    </source>
</evidence>
<dbReference type="PANTHER" id="PTHR24379">
    <property type="entry name" value="KRAB AND ZINC FINGER DOMAIN-CONTAINING"/>
    <property type="match status" value="1"/>
</dbReference>
<gene>
    <name evidence="7" type="ORF">PENTCL1PPCAC_25727</name>
</gene>
<dbReference type="SMART" id="SM00355">
    <property type="entry name" value="ZnF_C2H2"/>
    <property type="match status" value="4"/>
</dbReference>
<evidence type="ECO:0000313" key="8">
    <source>
        <dbReference type="Proteomes" id="UP001432027"/>
    </source>
</evidence>
<dbReference type="InterPro" id="IPR013087">
    <property type="entry name" value="Znf_C2H2_type"/>
</dbReference>
<dbReference type="Pfam" id="PF00096">
    <property type="entry name" value="zf-C2H2"/>
    <property type="match status" value="2"/>
</dbReference>
<dbReference type="Pfam" id="PF13894">
    <property type="entry name" value="zf-C2H2_4"/>
    <property type="match status" value="1"/>
</dbReference>
<reference evidence="7" key="1">
    <citation type="submission" date="2023-10" db="EMBL/GenBank/DDBJ databases">
        <title>Genome assembly of Pristionchus species.</title>
        <authorList>
            <person name="Yoshida K."/>
            <person name="Sommer R.J."/>
        </authorList>
    </citation>
    <scope>NUCLEOTIDE SEQUENCE</scope>
    <source>
        <strain evidence="7">RS0144</strain>
    </source>
</reference>
<feature type="domain" description="C2H2-type" evidence="6">
    <location>
        <begin position="292"/>
        <end position="319"/>
    </location>
</feature>
<evidence type="ECO:0000313" key="7">
    <source>
        <dbReference type="EMBL" id="GMT03553.1"/>
    </source>
</evidence>
<dbReference type="InterPro" id="IPR036236">
    <property type="entry name" value="Znf_C2H2_sf"/>
</dbReference>
<evidence type="ECO:0000256" key="4">
    <source>
        <dbReference type="ARBA" id="ARBA00022833"/>
    </source>
</evidence>
<evidence type="ECO:0000259" key="6">
    <source>
        <dbReference type="PROSITE" id="PS50157"/>
    </source>
</evidence>
<dbReference type="FunFam" id="3.30.160.60:FF:000100">
    <property type="entry name" value="Zinc finger 45-like"/>
    <property type="match status" value="1"/>
</dbReference>
<dbReference type="PROSITE" id="PS00028">
    <property type="entry name" value="ZINC_FINGER_C2H2_1"/>
    <property type="match status" value="3"/>
</dbReference>
<keyword evidence="2" id="KW-0677">Repeat</keyword>
<dbReference type="PANTHER" id="PTHR24379:SF121">
    <property type="entry name" value="C2H2-TYPE DOMAIN-CONTAINING PROTEIN"/>
    <property type="match status" value="1"/>
</dbReference>
<dbReference type="Gene3D" id="3.30.160.60">
    <property type="entry name" value="Classic Zinc Finger"/>
    <property type="match status" value="2"/>
</dbReference>
<keyword evidence="8" id="KW-1185">Reference proteome</keyword>
<feature type="non-terminal residue" evidence="7">
    <location>
        <position position="1"/>
    </location>
</feature>
<sequence>ATFSMSVFEEYRTKACGLSSSDRIGHVIARTFDVVGAVVRDGVGSETVCELIELLAQDRAFAMKRDNNVSTPLRELVYGMIESLGLMVEDIAKRRVDELLAVGQAPSNALPQSNSGQNTISQHHLPVNLVKDETYEEQGVSQQSVRQQSHLSDDLYEGDMKLEYEADFDGSMTNTSSDQLLGGSHANSAEPSSGDYACTECPRVFTTKHALSGHMGLHSRKKRGRTMRTGKFGPRFDCEQCSYYCASRTALAIHMCTHTGERPYACLYCPEKFVSSSYLKNHLRGLHGLKQYECPMCEEKFDRLAQLTIHKRNHYKIVPPATASANVNSYFSQYNNIPTAPSTYSSPSFNRY</sequence>
<evidence type="ECO:0000256" key="5">
    <source>
        <dbReference type="PROSITE-ProRule" id="PRU00042"/>
    </source>
</evidence>
<keyword evidence="1" id="KW-0479">Metal-binding</keyword>
<dbReference type="PROSITE" id="PS50157">
    <property type="entry name" value="ZINC_FINGER_C2H2_2"/>
    <property type="match status" value="4"/>
</dbReference>
<feature type="domain" description="C2H2-type" evidence="6">
    <location>
        <begin position="196"/>
        <end position="223"/>
    </location>
</feature>
<dbReference type="GO" id="GO:0008270">
    <property type="term" value="F:zinc ion binding"/>
    <property type="evidence" value="ECO:0007669"/>
    <property type="project" value="UniProtKB-KW"/>
</dbReference>
<dbReference type="SUPFAM" id="SSF57667">
    <property type="entry name" value="beta-beta-alpha zinc fingers"/>
    <property type="match status" value="3"/>
</dbReference>
<organism evidence="7 8">
    <name type="scientific">Pristionchus entomophagus</name>
    <dbReference type="NCBI Taxonomy" id="358040"/>
    <lineage>
        <taxon>Eukaryota</taxon>
        <taxon>Metazoa</taxon>
        <taxon>Ecdysozoa</taxon>
        <taxon>Nematoda</taxon>
        <taxon>Chromadorea</taxon>
        <taxon>Rhabditida</taxon>
        <taxon>Rhabditina</taxon>
        <taxon>Diplogasteromorpha</taxon>
        <taxon>Diplogasteroidea</taxon>
        <taxon>Neodiplogasteridae</taxon>
        <taxon>Pristionchus</taxon>
    </lineage>
</organism>
<feature type="domain" description="C2H2-type" evidence="6">
    <location>
        <begin position="236"/>
        <end position="263"/>
    </location>
</feature>